<comment type="subcellular location">
    <subcellularLocation>
        <location evidence="1">Endomembrane system</location>
    </subcellularLocation>
    <subcellularLocation>
        <location evidence="7">Golgi apparatus</location>
    </subcellularLocation>
</comment>
<evidence type="ECO:0000256" key="3">
    <source>
        <dbReference type="ARBA" id="ARBA00022448"/>
    </source>
</evidence>
<accession>A0AAV8F2G0</accession>
<dbReference type="EMBL" id="JAMFTS010000002">
    <property type="protein sequence ID" value="KAJ4787835.1"/>
    <property type="molecule type" value="Genomic_DNA"/>
</dbReference>
<dbReference type="Proteomes" id="UP001140206">
    <property type="component" value="Chromosome 2"/>
</dbReference>
<dbReference type="GO" id="GO:0005794">
    <property type="term" value="C:Golgi apparatus"/>
    <property type="evidence" value="ECO:0007669"/>
    <property type="project" value="UniProtKB-SubCell"/>
</dbReference>
<comment type="caution">
    <text evidence="10">The sequence shown here is derived from an EMBL/GenBank/DDBJ whole genome shotgun (WGS) entry which is preliminary data.</text>
</comment>
<keyword evidence="5 7" id="KW-0653">Protein transport</keyword>
<dbReference type="GO" id="GO:0010008">
    <property type="term" value="C:endosome membrane"/>
    <property type="evidence" value="ECO:0007669"/>
    <property type="project" value="TreeGrafter"/>
</dbReference>
<keyword evidence="7" id="KW-0333">Golgi apparatus</keyword>
<comment type="similarity">
    <text evidence="2 7">Belongs to the adaptor complexes large subunit family.</text>
</comment>
<comment type="function">
    <text evidence="7">Part of the AP-3 complex, an adaptor-related complex which seems to be clathrin-associated. The complex is associated with the Golgi region as well as more peripheral structures. It facilitates the budding of vesicles from the Golgi membrane and may be directly involved in trafficking to the vacuole. It also function in maintaining the identity of lytic vacuoles and in regulating the transition between storage and lytic vacuoles.</text>
</comment>
<sequence length="889" mass="97797">MVFDLSRLRGPKNNTKLQRDYRLRLTNMASPPPLPSSTSVLSSASSLADSLFQRSLDDLIKSLRSDPSSEPSIIARSLSEIRREIRSSDPLTKSIALQKLTYLSSLHFHSMSFAAFHTLELLPSPSPQTKRLAYLAASLSFHPSTTELLPLATHQLHKDLTSLSTSSSSSSFPFLPSLPLHLLSLASSADLSSHLASDLVPLLSRSSPLQPKAVAATYRVLSLCPSTVPVLFKPLVDCLSSDNPLTVSAAVGAFCELSAPPNDPAPYLPLAPEIYRVLVNSRSNWTLIKALKIFSRLVPLEPRLGTRIVEPLSKFLRESQAKSLVLECIKTVVSCLPTHTEAMRLAIDKIKELLSSDDDPNLRYLGLQTLGMLAPGHLWALEESREVVAQSLTDPDRSICHEALRVMMAMTLQENSIESCTLLVRQAAKSDPEFANEILDSVLTSCSKDFYELVVDFDWYVSLLGEMARIVHCTKGDEISRQLVDIGLRVRDARPELVRVARELLIDPSLLGNHFLYNVLSAAAWISGEYVEFSKDPMELVEALLQPRTSLLPTSARAVYIQSVLKVLTFSCNSYIDESSSLVNDTVIARMLSLIEMTVGPLAESEEAEVEDRVRNLLGVVRLVANIKDLSGDKDKDGMIYEVVRVMDALFSDEMGPVSANAQKKVSVPEDLDLKDNLADLSEFISDNDAAMSRSNPSILFYPQSRNASEEVEVGPTSVAESTSLKEHRKRHGLYYLSTDKETTEPELTEDYPRVNETLPPSNGDTTRRVKVTKLRPTVVKLDEGEDLATSSSLSTKVEAMKDDPLSGAIKDVLLGKKGNGASSSFDASSSSQGKGKDKVKGKEIKSKKGEEGESKDRHKGRRKHKHRKEPAPPVSVAQETPVIQDFLL</sequence>
<dbReference type="InterPro" id="IPR011989">
    <property type="entry name" value="ARM-like"/>
</dbReference>
<dbReference type="InterPro" id="IPR002553">
    <property type="entry name" value="Clathrin/coatomer_adapt-like_N"/>
</dbReference>
<evidence type="ECO:0000256" key="2">
    <source>
        <dbReference type="ARBA" id="ARBA00006613"/>
    </source>
</evidence>
<feature type="region of interest" description="Disordered" evidence="8">
    <location>
        <begin position="817"/>
        <end position="889"/>
    </location>
</feature>
<protein>
    <recommendedName>
        <fullName evidence="7">AP-3 complex subunit delta</fullName>
    </recommendedName>
</protein>
<feature type="domain" description="Clathrin/coatomer adaptor adaptin-like N-terminal" evidence="9">
    <location>
        <begin position="74"/>
        <end position="621"/>
    </location>
</feature>
<gene>
    <name evidence="10" type="ORF">LUZ62_039081</name>
</gene>
<dbReference type="GO" id="GO:0006623">
    <property type="term" value="P:protein targeting to vacuole"/>
    <property type="evidence" value="ECO:0007669"/>
    <property type="project" value="TreeGrafter"/>
</dbReference>
<evidence type="ECO:0000256" key="1">
    <source>
        <dbReference type="ARBA" id="ARBA00004308"/>
    </source>
</evidence>
<keyword evidence="11" id="KW-1185">Reference proteome</keyword>
<evidence type="ECO:0000256" key="4">
    <source>
        <dbReference type="ARBA" id="ARBA00022737"/>
    </source>
</evidence>
<reference evidence="10" key="1">
    <citation type="submission" date="2022-08" db="EMBL/GenBank/DDBJ databases">
        <authorList>
            <person name="Marques A."/>
        </authorList>
    </citation>
    <scope>NUCLEOTIDE SEQUENCE</scope>
    <source>
        <strain evidence="10">RhyPub2mFocal</strain>
        <tissue evidence="10">Leaves</tissue>
    </source>
</reference>
<dbReference type="GO" id="GO:0006896">
    <property type="term" value="P:Golgi to vacuole transport"/>
    <property type="evidence" value="ECO:0007669"/>
    <property type="project" value="TreeGrafter"/>
</dbReference>
<evidence type="ECO:0000256" key="8">
    <source>
        <dbReference type="SAM" id="MobiDB-lite"/>
    </source>
</evidence>
<dbReference type="InterPro" id="IPR017105">
    <property type="entry name" value="AP3_complex_dsu"/>
</dbReference>
<feature type="compositionally biased region" description="Basic and acidic residues" evidence="8">
    <location>
        <begin position="835"/>
        <end position="857"/>
    </location>
</feature>
<evidence type="ECO:0000256" key="5">
    <source>
        <dbReference type="ARBA" id="ARBA00022927"/>
    </source>
</evidence>
<dbReference type="AlphaFoldDB" id="A0AAV8F2G0"/>
<name>A0AAV8F2G0_9POAL</name>
<dbReference type="GO" id="GO:0030123">
    <property type="term" value="C:AP-3 adaptor complex"/>
    <property type="evidence" value="ECO:0007669"/>
    <property type="project" value="InterPro"/>
</dbReference>
<evidence type="ECO:0000313" key="10">
    <source>
        <dbReference type="EMBL" id="KAJ4787835.1"/>
    </source>
</evidence>
<keyword evidence="4" id="KW-0677">Repeat</keyword>
<dbReference type="SUPFAM" id="SSF48371">
    <property type="entry name" value="ARM repeat"/>
    <property type="match status" value="1"/>
</dbReference>
<evidence type="ECO:0000313" key="11">
    <source>
        <dbReference type="Proteomes" id="UP001140206"/>
    </source>
</evidence>
<organism evidence="10 11">
    <name type="scientific">Rhynchospora pubera</name>
    <dbReference type="NCBI Taxonomy" id="906938"/>
    <lineage>
        <taxon>Eukaryota</taxon>
        <taxon>Viridiplantae</taxon>
        <taxon>Streptophyta</taxon>
        <taxon>Embryophyta</taxon>
        <taxon>Tracheophyta</taxon>
        <taxon>Spermatophyta</taxon>
        <taxon>Magnoliopsida</taxon>
        <taxon>Liliopsida</taxon>
        <taxon>Poales</taxon>
        <taxon>Cyperaceae</taxon>
        <taxon>Cyperoideae</taxon>
        <taxon>Rhynchosporeae</taxon>
        <taxon>Rhynchospora</taxon>
    </lineage>
</organism>
<dbReference type="PANTHER" id="PTHR22781:SF12">
    <property type="entry name" value="AP-3 COMPLEX SUBUNIT DELTA-1"/>
    <property type="match status" value="1"/>
</dbReference>
<dbReference type="InterPro" id="IPR016024">
    <property type="entry name" value="ARM-type_fold"/>
</dbReference>
<keyword evidence="3 7" id="KW-0813">Transport</keyword>
<evidence type="ECO:0000259" key="9">
    <source>
        <dbReference type="Pfam" id="PF01602"/>
    </source>
</evidence>
<proteinExistence type="inferred from homology"/>
<feature type="compositionally biased region" description="Low complexity" evidence="8">
    <location>
        <begin position="822"/>
        <end position="834"/>
    </location>
</feature>
<dbReference type="FunFam" id="1.25.10.10:FF:000360">
    <property type="entry name" value="AP-3 complex subunit delta"/>
    <property type="match status" value="1"/>
</dbReference>
<dbReference type="Pfam" id="PF01602">
    <property type="entry name" value="Adaptin_N"/>
    <property type="match status" value="1"/>
</dbReference>
<feature type="compositionally biased region" description="Basic residues" evidence="8">
    <location>
        <begin position="858"/>
        <end position="869"/>
    </location>
</feature>
<evidence type="ECO:0000256" key="7">
    <source>
        <dbReference type="PIRNR" id="PIRNR037092"/>
    </source>
</evidence>
<dbReference type="Gene3D" id="1.25.10.10">
    <property type="entry name" value="Leucine-rich Repeat Variant"/>
    <property type="match status" value="1"/>
</dbReference>
<dbReference type="PIRSF" id="PIRSF037092">
    <property type="entry name" value="AP3_complex_delta"/>
    <property type="match status" value="1"/>
</dbReference>
<dbReference type="PANTHER" id="PTHR22781">
    <property type="entry name" value="DELTA ADAPTIN-RELATED"/>
    <property type="match status" value="1"/>
</dbReference>
<evidence type="ECO:0000256" key="6">
    <source>
        <dbReference type="ARBA" id="ARBA00023136"/>
    </source>
</evidence>
<comment type="subunit">
    <text evidence="7">Adaptor protein complex 3 (AP-3) is a heterotetramer.</text>
</comment>
<keyword evidence="6" id="KW-0472">Membrane</keyword>